<sequence length="64" mass="7321">MINISTMCGYPSNDFGFVAAAAPKEIPDKRMKKKTSKLLAFNLFGIFFFFVYLSSILVQTRIEY</sequence>
<protein>
    <submittedName>
        <fullName evidence="2">Uncharacterized protein</fullName>
    </submittedName>
</protein>
<keyword evidence="1" id="KW-0472">Membrane</keyword>
<dbReference type="Proteomes" id="UP000887458">
    <property type="component" value="Unassembled WGS sequence"/>
</dbReference>
<name>A0ABQ8JMB0_DERPT</name>
<evidence type="ECO:0000256" key="1">
    <source>
        <dbReference type="SAM" id="Phobius"/>
    </source>
</evidence>
<keyword evidence="1" id="KW-1133">Transmembrane helix</keyword>
<feature type="transmembrane region" description="Helical" evidence="1">
    <location>
        <begin position="38"/>
        <end position="58"/>
    </location>
</feature>
<keyword evidence="3" id="KW-1185">Reference proteome</keyword>
<reference evidence="2 3" key="1">
    <citation type="journal article" date="2018" name="J. Allergy Clin. Immunol.">
        <title>High-quality assembly of Dermatophagoides pteronyssinus genome and transcriptome reveals a wide range of novel allergens.</title>
        <authorList>
            <person name="Liu X.Y."/>
            <person name="Yang K.Y."/>
            <person name="Wang M.Q."/>
            <person name="Kwok J.S."/>
            <person name="Zeng X."/>
            <person name="Yang Z."/>
            <person name="Xiao X.J."/>
            <person name="Lau C.P."/>
            <person name="Li Y."/>
            <person name="Huang Z.M."/>
            <person name="Ba J.G."/>
            <person name="Yim A.K."/>
            <person name="Ouyang C.Y."/>
            <person name="Ngai S.M."/>
            <person name="Chan T.F."/>
            <person name="Leung E.L."/>
            <person name="Liu L."/>
            <person name="Liu Z.G."/>
            <person name="Tsui S.K."/>
        </authorList>
    </citation>
    <scope>NUCLEOTIDE SEQUENCE [LARGE SCALE GENOMIC DNA]</scope>
    <source>
        <strain evidence="2">Derp</strain>
    </source>
</reference>
<reference evidence="2 3" key="2">
    <citation type="journal article" date="2022" name="Mol. Biol. Evol.">
        <title>Comparative Genomics Reveals Insights into the Divergent Evolution of Astigmatic Mites and Household Pest Adaptations.</title>
        <authorList>
            <person name="Xiong Q."/>
            <person name="Wan A.T."/>
            <person name="Liu X."/>
            <person name="Fung C.S."/>
            <person name="Xiao X."/>
            <person name="Malainual N."/>
            <person name="Hou J."/>
            <person name="Wang L."/>
            <person name="Wang M."/>
            <person name="Yang K.Y."/>
            <person name="Cui Y."/>
            <person name="Leung E.L."/>
            <person name="Nong W."/>
            <person name="Shin S.K."/>
            <person name="Au S.W."/>
            <person name="Jeong K.Y."/>
            <person name="Chew F.T."/>
            <person name="Hui J.H."/>
            <person name="Leung T.F."/>
            <person name="Tungtrongchitr A."/>
            <person name="Zhong N."/>
            <person name="Liu Z."/>
            <person name="Tsui S.K."/>
        </authorList>
    </citation>
    <scope>NUCLEOTIDE SEQUENCE [LARGE SCALE GENOMIC DNA]</scope>
    <source>
        <strain evidence="2">Derp</strain>
    </source>
</reference>
<comment type="caution">
    <text evidence="2">The sequence shown here is derived from an EMBL/GenBank/DDBJ whole genome shotgun (WGS) entry which is preliminary data.</text>
</comment>
<evidence type="ECO:0000313" key="3">
    <source>
        <dbReference type="Proteomes" id="UP000887458"/>
    </source>
</evidence>
<dbReference type="EMBL" id="NJHN03000031">
    <property type="protein sequence ID" value="KAH9423758.1"/>
    <property type="molecule type" value="Genomic_DNA"/>
</dbReference>
<proteinExistence type="predicted"/>
<gene>
    <name evidence="2" type="ORF">DERP_005339</name>
</gene>
<organism evidence="2 3">
    <name type="scientific">Dermatophagoides pteronyssinus</name>
    <name type="common">European house dust mite</name>
    <dbReference type="NCBI Taxonomy" id="6956"/>
    <lineage>
        <taxon>Eukaryota</taxon>
        <taxon>Metazoa</taxon>
        <taxon>Ecdysozoa</taxon>
        <taxon>Arthropoda</taxon>
        <taxon>Chelicerata</taxon>
        <taxon>Arachnida</taxon>
        <taxon>Acari</taxon>
        <taxon>Acariformes</taxon>
        <taxon>Sarcoptiformes</taxon>
        <taxon>Astigmata</taxon>
        <taxon>Psoroptidia</taxon>
        <taxon>Analgoidea</taxon>
        <taxon>Pyroglyphidae</taxon>
        <taxon>Dermatophagoidinae</taxon>
        <taxon>Dermatophagoides</taxon>
    </lineage>
</organism>
<evidence type="ECO:0000313" key="2">
    <source>
        <dbReference type="EMBL" id="KAH9423758.1"/>
    </source>
</evidence>
<accession>A0ABQ8JMB0</accession>
<keyword evidence="1" id="KW-0812">Transmembrane</keyword>